<dbReference type="Proteomes" id="UP000257109">
    <property type="component" value="Unassembled WGS sequence"/>
</dbReference>
<dbReference type="AlphaFoldDB" id="A0A371H5Z3"/>
<feature type="compositionally biased region" description="Basic and acidic residues" evidence="2">
    <location>
        <begin position="34"/>
        <end position="71"/>
    </location>
</feature>
<keyword evidence="1" id="KW-0175">Coiled coil</keyword>
<organism evidence="3 4">
    <name type="scientific">Mucuna pruriens</name>
    <name type="common">Velvet bean</name>
    <name type="synonym">Dolichos pruriens</name>
    <dbReference type="NCBI Taxonomy" id="157652"/>
    <lineage>
        <taxon>Eukaryota</taxon>
        <taxon>Viridiplantae</taxon>
        <taxon>Streptophyta</taxon>
        <taxon>Embryophyta</taxon>
        <taxon>Tracheophyta</taxon>
        <taxon>Spermatophyta</taxon>
        <taxon>Magnoliopsida</taxon>
        <taxon>eudicotyledons</taxon>
        <taxon>Gunneridae</taxon>
        <taxon>Pentapetalae</taxon>
        <taxon>rosids</taxon>
        <taxon>fabids</taxon>
        <taxon>Fabales</taxon>
        <taxon>Fabaceae</taxon>
        <taxon>Papilionoideae</taxon>
        <taxon>50 kb inversion clade</taxon>
        <taxon>NPAAA clade</taxon>
        <taxon>indigoferoid/millettioid clade</taxon>
        <taxon>Phaseoleae</taxon>
        <taxon>Mucuna</taxon>
    </lineage>
</organism>
<feature type="compositionally biased region" description="Basic and acidic residues" evidence="2">
    <location>
        <begin position="11"/>
        <end position="23"/>
    </location>
</feature>
<reference evidence="3" key="1">
    <citation type="submission" date="2018-05" db="EMBL/GenBank/DDBJ databases">
        <title>Draft genome of Mucuna pruriens seed.</title>
        <authorList>
            <person name="Nnadi N.E."/>
            <person name="Vos R."/>
            <person name="Hasami M.H."/>
            <person name="Devisetty U.K."/>
            <person name="Aguiy J.C."/>
        </authorList>
    </citation>
    <scope>NUCLEOTIDE SEQUENCE [LARGE SCALE GENOMIC DNA]</scope>
    <source>
        <strain evidence="3">JCA_2017</strain>
    </source>
</reference>
<comment type="caution">
    <text evidence="3">The sequence shown here is derived from an EMBL/GenBank/DDBJ whole genome shotgun (WGS) entry which is preliminary data.</text>
</comment>
<name>A0A371H5Z3_MUCPR</name>
<evidence type="ECO:0000313" key="3">
    <source>
        <dbReference type="EMBL" id="RDX98201.1"/>
    </source>
</evidence>
<protein>
    <submittedName>
        <fullName evidence="3">Uncharacterized protein</fullName>
    </submittedName>
</protein>
<sequence>MDCALGRGHRKVDPLGRRRENIQRKFAKPGRRSSGRDPYGDCEAAEPHPIIEEKVERVDPQPGEERSREQELEIAAREKGLREVERDQAFLEKEELIIALADAKTREDNVESQICQLRKQIDSLEAKMAECKLHNECLERKRQQGLLALTEERRKTVDSNQRTDAAIQESKEQVGKYLEMVHHAEKVAREVHQAGLDSQPSHQGHPYKLPYGGRNGQPTQHAKRDHTILGPLSKFFRGNKSVALAALRHYCKHCAGIITNPFP</sequence>
<feature type="non-terminal residue" evidence="3">
    <location>
        <position position="1"/>
    </location>
</feature>
<gene>
    <name evidence="3" type="ORF">CR513_18910</name>
</gene>
<feature type="coiled-coil region" evidence="1">
    <location>
        <begin position="93"/>
        <end position="141"/>
    </location>
</feature>
<evidence type="ECO:0000313" key="4">
    <source>
        <dbReference type="Proteomes" id="UP000257109"/>
    </source>
</evidence>
<evidence type="ECO:0000256" key="2">
    <source>
        <dbReference type="SAM" id="MobiDB-lite"/>
    </source>
</evidence>
<evidence type="ECO:0000256" key="1">
    <source>
        <dbReference type="SAM" id="Coils"/>
    </source>
</evidence>
<keyword evidence="4" id="KW-1185">Reference proteome</keyword>
<proteinExistence type="predicted"/>
<accession>A0A371H5Z3</accession>
<dbReference type="EMBL" id="QJKJ01003494">
    <property type="protein sequence ID" value="RDX98201.1"/>
    <property type="molecule type" value="Genomic_DNA"/>
</dbReference>
<feature type="region of interest" description="Disordered" evidence="2">
    <location>
        <begin position="196"/>
        <end position="222"/>
    </location>
</feature>
<feature type="region of interest" description="Disordered" evidence="2">
    <location>
        <begin position="1"/>
        <end position="71"/>
    </location>
</feature>